<keyword evidence="3" id="KW-1185">Reference proteome</keyword>
<name>A0A1H1XQ25_9ACTN</name>
<dbReference type="EMBL" id="LT629758">
    <property type="protein sequence ID" value="SDT11315.1"/>
    <property type="molecule type" value="Genomic_DNA"/>
</dbReference>
<reference evidence="2 3" key="1">
    <citation type="submission" date="2016-10" db="EMBL/GenBank/DDBJ databases">
        <authorList>
            <person name="de Groot N.N."/>
        </authorList>
    </citation>
    <scope>NUCLEOTIDE SEQUENCE [LARGE SCALE GENOMIC DNA]</scope>
    <source>
        <strain evidence="2 3">DSM 43941</strain>
    </source>
</reference>
<keyword evidence="1" id="KW-0472">Membrane</keyword>
<gene>
    <name evidence="2" type="ORF">SAMN04489716_2545</name>
</gene>
<evidence type="ECO:0000313" key="2">
    <source>
        <dbReference type="EMBL" id="SDT11315.1"/>
    </source>
</evidence>
<evidence type="ECO:0000313" key="3">
    <source>
        <dbReference type="Proteomes" id="UP000198688"/>
    </source>
</evidence>
<dbReference type="Proteomes" id="UP000198688">
    <property type="component" value="Chromosome I"/>
</dbReference>
<feature type="transmembrane region" description="Helical" evidence="1">
    <location>
        <begin position="40"/>
        <end position="59"/>
    </location>
</feature>
<keyword evidence="1" id="KW-0812">Transmembrane</keyword>
<proteinExistence type="predicted"/>
<sequence>MSVRQRMRGWAVAACGHVLGGMLYSLVMVSADWAMRTYPVQFSGAALLLVLTWFVVGLVKENKAHREMARQVTDAGWVPVEAGSRDWPWTGEVKVHRAWSFSAQGLPVVAGEIRWRGDALAGMVSTGTRGLFVVVELPSPAPLMKYHLEYELVGAVPPDSESPLRANFLLGRIPAWTVCERELFTVHKCRVIRPALVADAVQRTFRVADLLHLTSPGDDHDER</sequence>
<dbReference type="AlphaFoldDB" id="A0A1H1XQ25"/>
<feature type="transmembrane region" description="Helical" evidence="1">
    <location>
        <begin position="12"/>
        <end position="34"/>
    </location>
</feature>
<keyword evidence="1" id="KW-1133">Transmembrane helix</keyword>
<accession>A0A1H1XQ25</accession>
<protein>
    <submittedName>
        <fullName evidence="2">Uncharacterized protein</fullName>
    </submittedName>
</protein>
<organism evidence="2 3">
    <name type="scientific">Actinoplanes derwentensis</name>
    <dbReference type="NCBI Taxonomy" id="113562"/>
    <lineage>
        <taxon>Bacteria</taxon>
        <taxon>Bacillati</taxon>
        <taxon>Actinomycetota</taxon>
        <taxon>Actinomycetes</taxon>
        <taxon>Micromonosporales</taxon>
        <taxon>Micromonosporaceae</taxon>
        <taxon>Actinoplanes</taxon>
    </lineage>
</organism>
<evidence type="ECO:0000256" key="1">
    <source>
        <dbReference type="SAM" id="Phobius"/>
    </source>
</evidence>